<dbReference type="GeneID" id="39588972"/>
<dbReference type="HAMAP" id="MF_00508">
    <property type="entry name" value="Ribosomal_uS10"/>
    <property type="match status" value="1"/>
</dbReference>
<dbReference type="RefSeq" id="XP_028478983.1">
    <property type="nucleotide sequence ID" value="XM_028620011.1"/>
</dbReference>
<dbReference type="Proteomes" id="UP000279236">
    <property type="component" value="Unassembled WGS sequence"/>
</dbReference>
<evidence type="ECO:0000256" key="7">
    <source>
        <dbReference type="ARBA" id="ARBA00065857"/>
    </source>
</evidence>
<evidence type="ECO:0000259" key="9">
    <source>
        <dbReference type="SMART" id="SM01403"/>
    </source>
</evidence>
<comment type="function">
    <text evidence="6">Involved in mitochondrial genome encoded proteins translation. Involved in the binding of tRNA to the ribosomes.</text>
</comment>
<feature type="domain" description="Small ribosomal subunit protein uS10" evidence="9">
    <location>
        <begin position="81"/>
        <end position="178"/>
    </location>
</feature>
<name>A0A427Y533_9TREE</name>
<organism evidence="10 11">
    <name type="scientific">Apiotrichum porosum</name>
    <dbReference type="NCBI Taxonomy" id="105984"/>
    <lineage>
        <taxon>Eukaryota</taxon>
        <taxon>Fungi</taxon>
        <taxon>Dikarya</taxon>
        <taxon>Basidiomycota</taxon>
        <taxon>Agaricomycotina</taxon>
        <taxon>Tremellomycetes</taxon>
        <taxon>Trichosporonales</taxon>
        <taxon>Trichosporonaceae</taxon>
        <taxon>Apiotrichum</taxon>
    </lineage>
</organism>
<dbReference type="GO" id="GO:1990904">
    <property type="term" value="C:ribonucleoprotein complex"/>
    <property type="evidence" value="ECO:0007669"/>
    <property type="project" value="UniProtKB-KW"/>
</dbReference>
<evidence type="ECO:0000313" key="11">
    <source>
        <dbReference type="Proteomes" id="UP000279236"/>
    </source>
</evidence>
<evidence type="ECO:0000256" key="4">
    <source>
        <dbReference type="ARBA" id="ARBA00035261"/>
    </source>
</evidence>
<dbReference type="EMBL" id="RSCE01000002">
    <property type="protein sequence ID" value="RSH86198.1"/>
    <property type="molecule type" value="Genomic_DNA"/>
</dbReference>
<dbReference type="STRING" id="105984.A0A427Y533"/>
<dbReference type="AlphaFoldDB" id="A0A427Y533"/>
<gene>
    <name evidence="10" type="primary">RSM10</name>
    <name evidence="10" type="ORF">EHS24_004429</name>
</gene>
<dbReference type="Gene3D" id="3.30.70.600">
    <property type="entry name" value="Ribosomal protein S10 domain"/>
    <property type="match status" value="1"/>
</dbReference>
<dbReference type="GO" id="GO:0005840">
    <property type="term" value="C:ribosome"/>
    <property type="evidence" value="ECO:0007669"/>
    <property type="project" value="UniProtKB-KW"/>
</dbReference>
<dbReference type="InterPro" id="IPR036838">
    <property type="entry name" value="Ribosomal_uS10_dom_sf"/>
</dbReference>
<evidence type="ECO:0000256" key="6">
    <source>
        <dbReference type="ARBA" id="ARBA00057689"/>
    </source>
</evidence>
<dbReference type="OrthoDB" id="366214at2759"/>
<keyword evidence="2 10" id="KW-0689">Ribosomal protein</keyword>
<dbReference type="PRINTS" id="PR00971">
    <property type="entry name" value="RIBOSOMALS10"/>
</dbReference>
<keyword evidence="11" id="KW-1185">Reference proteome</keyword>
<dbReference type="Pfam" id="PF00338">
    <property type="entry name" value="Ribosomal_S10"/>
    <property type="match status" value="1"/>
</dbReference>
<evidence type="ECO:0000256" key="1">
    <source>
        <dbReference type="ARBA" id="ARBA00007102"/>
    </source>
</evidence>
<dbReference type="GO" id="GO:0003735">
    <property type="term" value="F:structural constituent of ribosome"/>
    <property type="evidence" value="ECO:0007669"/>
    <property type="project" value="InterPro"/>
</dbReference>
<comment type="similarity">
    <text evidence="1">Belongs to the universal ribosomal protein uS10 family.</text>
</comment>
<evidence type="ECO:0000256" key="8">
    <source>
        <dbReference type="SAM" id="MobiDB-lite"/>
    </source>
</evidence>
<evidence type="ECO:0000256" key="5">
    <source>
        <dbReference type="ARBA" id="ARBA00042916"/>
    </source>
</evidence>
<comment type="caution">
    <text evidence="10">The sequence shown here is derived from an EMBL/GenBank/DDBJ whole genome shotgun (WGS) entry which is preliminary data.</text>
</comment>
<dbReference type="GO" id="GO:0006412">
    <property type="term" value="P:translation"/>
    <property type="evidence" value="ECO:0007669"/>
    <property type="project" value="InterPro"/>
</dbReference>
<feature type="compositionally biased region" description="Basic and acidic residues" evidence="8">
    <location>
        <begin position="221"/>
        <end position="234"/>
    </location>
</feature>
<reference evidence="10 11" key="1">
    <citation type="submission" date="2018-11" db="EMBL/GenBank/DDBJ databases">
        <title>Genome sequence of Apiotrichum porosum DSM 27194.</title>
        <authorList>
            <person name="Aliyu H."/>
            <person name="Gorte O."/>
            <person name="Ochsenreither K."/>
        </authorList>
    </citation>
    <scope>NUCLEOTIDE SEQUENCE [LARGE SCALE GENOMIC DNA]</scope>
    <source>
        <strain evidence="10 11">DSM 27194</strain>
    </source>
</reference>
<dbReference type="FunFam" id="3.30.70.600:FF:000003">
    <property type="entry name" value="30S ribosomal protein S10"/>
    <property type="match status" value="1"/>
</dbReference>
<accession>A0A427Y533</accession>
<dbReference type="SMART" id="SM01403">
    <property type="entry name" value="Ribosomal_S10"/>
    <property type="match status" value="1"/>
</dbReference>
<sequence>MASKHVLGAFARVASPAASSSRLAAVSTRAASSLPIPGAEASDIQPTGGSVNHNIHKHILDMDFPPLETIRPKKDAVHVATLHMRSYASSNLDLYTRFALHAAESLQMPTSGAAALPTTKELITVIKSPFVMKKSQENFERKTHRRAIKVFDTNREVVDLWLRYLKKNSIGGVGLKAYVHEYAEFGFAAGEVAELEGNMGNADLEKVAADLVKHLTGPEFESPKELAQKAKAAEEDVSAQTPEVPAEVKAEAAPAAPATEAAAAPADAKAEAAAAPAEPKA</sequence>
<evidence type="ECO:0000256" key="2">
    <source>
        <dbReference type="ARBA" id="ARBA00022980"/>
    </source>
</evidence>
<evidence type="ECO:0000313" key="10">
    <source>
        <dbReference type="EMBL" id="RSH86198.1"/>
    </source>
</evidence>
<proteinExistence type="inferred from homology"/>
<comment type="subunit">
    <text evidence="7">Part of the mitochondrial small ribosomal subunit.</text>
</comment>
<dbReference type="SUPFAM" id="SSF54999">
    <property type="entry name" value="Ribosomal protein S10"/>
    <property type="match status" value="1"/>
</dbReference>
<keyword evidence="3" id="KW-0687">Ribonucleoprotein</keyword>
<feature type="region of interest" description="Disordered" evidence="8">
    <location>
        <begin position="219"/>
        <end position="281"/>
    </location>
</feature>
<protein>
    <recommendedName>
        <fullName evidence="4">Small ribosomal subunit protein uS10m</fullName>
    </recommendedName>
    <alternativeName>
        <fullName evidence="5">37S ribosomal protein S10, mitochondrial</fullName>
    </alternativeName>
</protein>
<dbReference type="InterPro" id="IPR001848">
    <property type="entry name" value="Ribosomal_uS10"/>
</dbReference>
<dbReference type="InterPro" id="IPR027486">
    <property type="entry name" value="Ribosomal_uS10_dom"/>
</dbReference>
<feature type="compositionally biased region" description="Low complexity" evidence="8">
    <location>
        <begin position="242"/>
        <end position="281"/>
    </location>
</feature>
<evidence type="ECO:0000256" key="3">
    <source>
        <dbReference type="ARBA" id="ARBA00023274"/>
    </source>
</evidence>
<dbReference type="PANTHER" id="PTHR11700">
    <property type="entry name" value="30S RIBOSOMAL PROTEIN S10 FAMILY MEMBER"/>
    <property type="match status" value="1"/>
</dbReference>